<feature type="region of interest" description="Disordered" evidence="1">
    <location>
        <begin position="282"/>
        <end position="302"/>
    </location>
</feature>
<dbReference type="Proteomes" id="UP000012313">
    <property type="component" value="Unassembled WGS sequence"/>
</dbReference>
<proteinExistence type="predicted"/>
<reference evidence="3" key="1">
    <citation type="submission" date="2013-03" db="EMBL/GenBank/DDBJ databases">
        <authorList>
            <person name="Harkins D.M."/>
            <person name="Durkin A.S."/>
            <person name="Brinkac L.M."/>
            <person name="Haft D.H."/>
            <person name="Selengut J.D."/>
            <person name="Sanka R."/>
            <person name="DePew J."/>
            <person name="Purushe J."/>
            <person name="Hartskeerl R.A."/>
            <person name="Ahmed A."/>
            <person name="van der Linden H."/>
            <person name="Goris M.G.A."/>
            <person name="Vinetz J.M."/>
            <person name="Sutton G.G."/>
            <person name="Nierman W.C."/>
            <person name="Fouts D.E."/>
        </authorList>
    </citation>
    <scope>NUCLEOTIDE SEQUENCE [LARGE SCALE GENOMIC DNA]</scope>
    <source>
        <strain evidence="3">ICFT</strain>
    </source>
</reference>
<organism evidence="3 4">
    <name type="scientific">Leptospira weilii serovar Ranarum str. ICFT</name>
    <dbReference type="NCBI Taxonomy" id="1218598"/>
    <lineage>
        <taxon>Bacteria</taxon>
        <taxon>Pseudomonadati</taxon>
        <taxon>Spirochaetota</taxon>
        <taxon>Spirochaetia</taxon>
        <taxon>Leptospirales</taxon>
        <taxon>Leptospiraceae</taxon>
        <taxon>Leptospira</taxon>
    </lineage>
</organism>
<dbReference type="RefSeq" id="WP_002998570.1">
    <property type="nucleotide sequence ID" value="NZ_AOHC02000020.1"/>
</dbReference>
<keyword evidence="4" id="KW-1185">Reference proteome</keyword>
<dbReference type="STRING" id="1218598.LEP1GSC060_0404"/>
<evidence type="ECO:0000313" key="4">
    <source>
        <dbReference type="Proteomes" id="UP000012313"/>
    </source>
</evidence>
<dbReference type="Gene3D" id="1.25.40.10">
    <property type="entry name" value="Tetratricopeptide repeat domain"/>
    <property type="match status" value="1"/>
</dbReference>
<evidence type="ECO:0000313" key="3">
    <source>
        <dbReference type="EMBL" id="EMY78662.1"/>
    </source>
</evidence>
<name>N1WN46_9LEPT</name>
<keyword evidence="2" id="KW-0472">Membrane</keyword>
<keyword evidence="2" id="KW-1133">Transmembrane helix</keyword>
<comment type="caution">
    <text evidence="3">The sequence shown here is derived from an EMBL/GenBank/DDBJ whole genome shotgun (WGS) entry which is preliminary data.</text>
</comment>
<sequence>MANQKVLSGSFFSYRVFQNLILGYQKGQTQRFFTDRLFREFRFYFGIGSYSNRFVLILCVLLFVSGCSFYRRIFPKEDAFIKSLNLPEWVLESNIKLRVLSGLQDVPNPEDSLPEDEIATFENKARRILATSPQAMKDLFEATGCIDGSRLAGIRANRITEREEDVWYGICQNGKEDAIIFRLFQMGNTDLYRKYDKETASAWEEARKLAANNPDRAVRLANQVIELEPAHPAARKLLGQLYLKGGYCKGAIRNYRIYLRVMPLAGDKWKIHEQLSQKCGGFLKPEPKREEVELPDADPDAM</sequence>
<keyword evidence="2" id="KW-0812">Transmembrane</keyword>
<feature type="transmembrane region" description="Helical" evidence="2">
    <location>
        <begin position="54"/>
        <end position="74"/>
    </location>
</feature>
<dbReference type="EMBL" id="AOHC02000020">
    <property type="protein sequence ID" value="EMY78662.1"/>
    <property type="molecule type" value="Genomic_DNA"/>
</dbReference>
<evidence type="ECO:0000256" key="2">
    <source>
        <dbReference type="SAM" id="Phobius"/>
    </source>
</evidence>
<accession>N1WN46</accession>
<dbReference type="AlphaFoldDB" id="N1WN46"/>
<evidence type="ECO:0000256" key="1">
    <source>
        <dbReference type="SAM" id="MobiDB-lite"/>
    </source>
</evidence>
<dbReference type="InterPro" id="IPR011990">
    <property type="entry name" value="TPR-like_helical_dom_sf"/>
</dbReference>
<dbReference type="SUPFAM" id="SSF48452">
    <property type="entry name" value="TPR-like"/>
    <property type="match status" value="1"/>
</dbReference>
<gene>
    <name evidence="3" type="ORF">LEP1GSC060_0404</name>
</gene>
<feature type="compositionally biased region" description="Acidic residues" evidence="1">
    <location>
        <begin position="293"/>
        <end position="302"/>
    </location>
</feature>
<protein>
    <submittedName>
        <fullName evidence="3">Tetratricopeptide repeat protein</fullName>
    </submittedName>
</protein>